<evidence type="ECO:0000313" key="2">
    <source>
        <dbReference type="Proteomes" id="UP000441389"/>
    </source>
</evidence>
<accession>A0A6I4J3I4</accession>
<dbReference type="InterPro" id="IPR011200">
    <property type="entry name" value="UCP012608"/>
</dbReference>
<comment type="caution">
    <text evidence="1">The sequence shown here is derived from an EMBL/GenBank/DDBJ whole genome shotgun (WGS) entry which is preliminary data.</text>
</comment>
<protein>
    <submittedName>
        <fullName evidence="1">DUF2332 family protein</fullName>
    </submittedName>
</protein>
<dbReference type="AlphaFoldDB" id="A0A6I4J3I4"/>
<sequence length="345" mass="37388">MSEQDVREAFRNQAIFCDRSGTPVTAAVVRGIAAALDRSTETGRRVLDWQGDPRGSGDSVPLRLAGGFHALARRGADERLSRLYRGELEGSDAVVAGVLHRFDAELSSWLDSPPQTNETGRAAPIMAALLLLAEDYGLPFELIELGASAGLNQNLDRFGYRLGETQAGYAESPLQLAPAWEGGSPPQAEVRVVSRCAIDQSPVPVADPAQRERLMAYCWADQAERIQRLEAALALAAAHPPRVQQADAADFVEAVLSEPQADGVCRVIFHTIFWTYVPADKQARVRSALARAGERATRARPLAWARYELNGQGGVAELHLTQWPGGRERHLATGHPHGSAIAWHG</sequence>
<dbReference type="RefSeq" id="WP_157027938.1">
    <property type="nucleotide sequence ID" value="NZ_WQMS01000016.1"/>
</dbReference>
<proteinExistence type="predicted"/>
<keyword evidence="2" id="KW-1185">Reference proteome</keyword>
<dbReference type="PIRSF" id="PIRSF012608">
    <property type="entry name" value="UCP012608"/>
    <property type="match status" value="1"/>
</dbReference>
<evidence type="ECO:0000313" key="1">
    <source>
        <dbReference type="EMBL" id="MVO78995.1"/>
    </source>
</evidence>
<organism evidence="1 2">
    <name type="scientific">Sphingomonas horti</name>
    <dbReference type="NCBI Taxonomy" id="2682842"/>
    <lineage>
        <taxon>Bacteria</taxon>
        <taxon>Pseudomonadati</taxon>
        <taxon>Pseudomonadota</taxon>
        <taxon>Alphaproteobacteria</taxon>
        <taxon>Sphingomonadales</taxon>
        <taxon>Sphingomonadaceae</taxon>
        <taxon>Sphingomonas</taxon>
    </lineage>
</organism>
<dbReference type="EMBL" id="WQMS01000016">
    <property type="protein sequence ID" value="MVO78995.1"/>
    <property type="molecule type" value="Genomic_DNA"/>
</dbReference>
<name>A0A6I4J3I4_9SPHN</name>
<gene>
    <name evidence="1" type="ORF">GON01_13750</name>
</gene>
<reference evidence="1 2" key="1">
    <citation type="submission" date="2019-12" db="EMBL/GenBank/DDBJ databases">
        <authorList>
            <person name="Huq M.A."/>
        </authorList>
    </citation>
    <scope>NUCLEOTIDE SEQUENCE [LARGE SCALE GENOMIC DNA]</scope>
    <source>
        <strain evidence="1 2">MAH-20</strain>
    </source>
</reference>
<dbReference type="Proteomes" id="UP000441389">
    <property type="component" value="Unassembled WGS sequence"/>
</dbReference>
<dbReference type="Pfam" id="PF10094">
    <property type="entry name" value="DUF2332"/>
    <property type="match status" value="1"/>
</dbReference>